<feature type="domain" description="Phosphofurin acidic cluster sorting protein 1/2 N-terminal C2" evidence="5">
    <location>
        <begin position="1"/>
        <end position="158"/>
    </location>
</feature>
<keyword evidence="7" id="KW-1185">Reference proteome</keyword>
<evidence type="ECO:0000313" key="6">
    <source>
        <dbReference type="EMBL" id="KYO22258.1"/>
    </source>
</evidence>
<dbReference type="InterPro" id="IPR057541">
    <property type="entry name" value="PACS1/2_N"/>
</dbReference>
<reference evidence="6 7" key="1">
    <citation type="journal article" date="2012" name="Genome Biol.">
        <title>Sequencing three crocodilian genomes to illuminate the evolution of archosaurs and amniotes.</title>
        <authorList>
            <person name="St John J.A."/>
            <person name="Braun E.L."/>
            <person name="Isberg S.R."/>
            <person name="Miles L.G."/>
            <person name="Chong A.Y."/>
            <person name="Gongora J."/>
            <person name="Dalzell P."/>
            <person name="Moran C."/>
            <person name="Bed'hom B."/>
            <person name="Abzhanov A."/>
            <person name="Burgess S.C."/>
            <person name="Cooksey A.M."/>
            <person name="Castoe T.A."/>
            <person name="Crawford N.G."/>
            <person name="Densmore L.D."/>
            <person name="Drew J.C."/>
            <person name="Edwards S.V."/>
            <person name="Faircloth B.C."/>
            <person name="Fujita M.K."/>
            <person name="Greenwold M.J."/>
            <person name="Hoffmann F.G."/>
            <person name="Howard J.M."/>
            <person name="Iguchi T."/>
            <person name="Janes D.E."/>
            <person name="Khan S.Y."/>
            <person name="Kohno S."/>
            <person name="de Koning A.J."/>
            <person name="Lance S.L."/>
            <person name="McCarthy F.M."/>
            <person name="McCormack J.E."/>
            <person name="Merchant M.E."/>
            <person name="Peterson D.G."/>
            <person name="Pollock D.D."/>
            <person name="Pourmand N."/>
            <person name="Raney B.J."/>
            <person name="Roessler K.A."/>
            <person name="Sanford J.R."/>
            <person name="Sawyer R.H."/>
            <person name="Schmidt C.J."/>
            <person name="Triplett E.W."/>
            <person name="Tuberville T.D."/>
            <person name="Venegas-Anaya M."/>
            <person name="Howard J.T."/>
            <person name="Jarvis E.D."/>
            <person name="Guillette L.J.Jr."/>
            <person name="Glenn T.C."/>
            <person name="Green R.E."/>
            <person name="Ray D.A."/>
        </authorList>
    </citation>
    <scope>NUCLEOTIDE SEQUENCE [LARGE SCALE GENOMIC DNA]</scope>
    <source>
        <strain evidence="6">KSC_2009_1</strain>
    </source>
</reference>
<proteinExistence type="inferred from homology"/>
<dbReference type="GO" id="GO:0044325">
    <property type="term" value="F:transmembrane transporter binding"/>
    <property type="evidence" value="ECO:0007669"/>
    <property type="project" value="TreeGrafter"/>
</dbReference>
<feature type="domain" description="Phosphofurin acidic cluster sorting protein 1/2 C-terminal" evidence="4">
    <location>
        <begin position="452"/>
        <end position="862"/>
    </location>
</feature>
<dbReference type="PANTHER" id="PTHR13280:SF14">
    <property type="entry name" value="PHOSPHOFURIN ACIDIC CLUSTER SORTING PROTEIN 1"/>
    <property type="match status" value="1"/>
</dbReference>
<comment type="similarity">
    <text evidence="1">Belongs to the PACS family.</text>
</comment>
<dbReference type="PANTHER" id="PTHR13280">
    <property type="entry name" value="PHOSPHOFURIN ACIDIC CLUSTER SORTING PROTEIN"/>
    <property type="match status" value="1"/>
</dbReference>
<accession>A0A151MCJ1</accession>
<dbReference type="eggNOG" id="KOG3709">
    <property type="taxonomic scope" value="Eukaryota"/>
</dbReference>
<feature type="compositionally biased region" description="Acidic residues" evidence="3">
    <location>
        <begin position="182"/>
        <end position="199"/>
    </location>
</feature>
<dbReference type="InterPro" id="IPR019381">
    <property type="entry name" value="PACS1/2_C"/>
</dbReference>
<evidence type="ECO:0008006" key="8">
    <source>
        <dbReference type="Google" id="ProtNLM"/>
    </source>
</evidence>
<dbReference type="GO" id="GO:0072659">
    <property type="term" value="P:protein localization to plasma membrane"/>
    <property type="evidence" value="ECO:0007669"/>
    <property type="project" value="TreeGrafter"/>
</dbReference>
<evidence type="ECO:0000259" key="5">
    <source>
        <dbReference type="Pfam" id="PF25332"/>
    </source>
</evidence>
<feature type="compositionally biased region" description="Low complexity" evidence="3">
    <location>
        <begin position="707"/>
        <end position="717"/>
    </location>
</feature>
<feature type="compositionally biased region" description="Basic and acidic residues" evidence="3">
    <location>
        <begin position="325"/>
        <end position="341"/>
    </location>
</feature>
<feature type="region of interest" description="Disordered" evidence="3">
    <location>
        <begin position="156"/>
        <end position="226"/>
    </location>
</feature>
<protein>
    <recommendedName>
        <fullName evidence="8">Phosphofurin acidic cluster sorting protein 2-like</fullName>
    </recommendedName>
</protein>
<dbReference type="Pfam" id="PF25332">
    <property type="entry name" value="C2_PACS_N"/>
    <property type="match status" value="1"/>
</dbReference>
<dbReference type="Pfam" id="PF10254">
    <property type="entry name" value="Pacs-1"/>
    <property type="match status" value="1"/>
</dbReference>
<feature type="compositionally biased region" description="Polar residues" evidence="3">
    <location>
        <begin position="387"/>
        <end position="403"/>
    </location>
</feature>
<comment type="caution">
    <text evidence="6">The sequence shown here is derived from an EMBL/GenBank/DDBJ whole genome shotgun (WGS) entry which is preliminary data.</text>
</comment>
<dbReference type="EMBL" id="AKHW03006231">
    <property type="protein sequence ID" value="KYO22258.1"/>
    <property type="molecule type" value="Genomic_DNA"/>
</dbReference>
<evidence type="ECO:0000256" key="2">
    <source>
        <dbReference type="ARBA" id="ARBA00022553"/>
    </source>
</evidence>
<keyword evidence="2" id="KW-0597">Phosphoprotein</keyword>
<organism evidence="6 7">
    <name type="scientific">Alligator mississippiensis</name>
    <name type="common">American alligator</name>
    <dbReference type="NCBI Taxonomy" id="8496"/>
    <lineage>
        <taxon>Eukaryota</taxon>
        <taxon>Metazoa</taxon>
        <taxon>Chordata</taxon>
        <taxon>Craniata</taxon>
        <taxon>Vertebrata</taxon>
        <taxon>Euteleostomi</taxon>
        <taxon>Archelosauria</taxon>
        <taxon>Archosauria</taxon>
        <taxon>Crocodylia</taxon>
        <taxon>Alligatoridae</taxon>
        <taxon>Alligatorinae</taxon>
        <taxon>Alligator</taxon>
    </lineage>
</organism>
<feature type="compositionally biased region" description="Low complexity" evidence="3">
    <location>
        <begin position="428"/>
        <end position="441"/>
    </location>
</feature>
<evidence type="ECO:0000256" key="1">
    <source>
        <dbReference type="ARBA" id="ARBA00008590"/>
    </source>
</evidence>
<feature type="region of interest" description="Disordered" evidence="3">
    <location>
        <begin position="682"/>
        <end position="717"/>
    </location>
</feature>
<dbReference type="AlphaFoldDB" id="A0A151MCJ1"/>
<feature type="compositionally biased region" description="Low complexity" evidence="3">
    <location>
        <begin position="682"/>
        <end position="693"/>
    </location>
</feature>
<gene>
    <name evidence="6" type="ORF">Y1Q_0002873</name>
</gene>
<feature type="region of interest" description="Disordered" evidence="3">
    <location>
        <begin position="277"/>
        <end position="449"/>
    </location>
</feature>
<name>A0A151MCJ1_ALLMI</name>
<evidence type="ECO:0000259" key="4">
    <source>
        <dbReference type="Pfam" id="PF10254"/>
    </source>
</evidence>
<feature type="compositionally biased region" description="Basic residues" evidence="3">
    <location>
        <begin position="216"/>
        <end position="225"/>
    </location>
</feature>
<dbReference type="Proteomes" id="UP000050525">
    <property type="component" value="Unassembled WGS sequence"/>
</dbReference>
<evidence type="ECO:0000313" key="7">
    <source>
        <dbReference type="Proteomes" id="UP000050525"/>
    </source>
</evidence>
<sequence>MNLFATWEIDRSAPNCVPRLCSLRLKKLTVLRELDKELSSVLIAVKIQGSKRVLRSNEYVLPPGGLMETDLELTFSLQYPHFLKRDGNKLQIMLQRKKRYKNRTFLGYKTLAVGIINMAEVMQHPTDGGQLLSLHSSMKDVSIRVAEISIYSLSSQPIDHEDGNVPSGPKIKASDRSPDIDNYSEEEDDSYSSEQEASDDAVQGQDLYDEEDEMRKPKKARRKMIRTTSMTRQPNFKQKFVALLKRFKVTDEVLDSDPVDQTQDVEEDLGLLYDSLEECNNSDSGPEMEDNESVHSTPKPTLRRFFEGVSHSGSQSEIGSLHGQKGQERESGSPGEVDKWKVGTSRALEEVDTEVSTGELEAEESSPRPGPTETSARESNVDRLAQLGNTSKPELPSTVSPSKAESKQLWRPRSTSMKDRQNSKAQSDRASSLDSESSPDSRLNTQAPRKSVYDQLNQILVSDEQLPESIILVNAAEWQGQYVSEQLQAHRQPVVSTCSMADVQAAFNTIVARIQRYCNCNSHMPPPVKVVVAGDQSYLSVVLRFFVEQLASKTPDWLNYLRFLLVPLGSHPLAKYLASVDSKYNALFLDTAWRELFSKVEAPSSDTVDVPGRVAQFIAGASLSHQLPISEAMLTYKQKSPDEDSCQKFVPFVGVVKVGLVEQSFSASVDSDDATICTTSLLSSGTPSGGSTTYSKEAVGTPPPSPSISSSLSGTGSLSPGVEVMGLQVDYWTTQGPEKKKEGEKRETGMKNTLKSNFRSLQVSRLPSTGEPAPPTTMAMTVVTKEKNKKVMFLSKKPKEKDLEPKSQVIEGITRLICTAKHQNTMLRVSIDGVEWNDVKFFQLAAQWPTHVKYLPVGIFGYMKSA</sequence>
<evidence type="ECO:0000256" key="3">
    <source>
        <dbReference type="SAM" id="MobiDB-lite"/>
    </source>
</evidence>